<evidence type="ECO:0000259" key="1">
    <source>
        <dbReference type="Pfam" id="PF02557"/>
    </source>
</evidence>
<dbReference type="GO" id="GO:0006508">
    <property type="term" value="P:proteolysis"/>
    <property type="evidence" value="ECO:0007669"/>
    <property type="project" value="InterPro"/>
</dbReference>
<proteinExistence type="predicted"/>
<dbReference type="SUPFAM" id="SSF55166">
    <property type="entry name" value="Hedgehog/DD-peptidase"/>
    <property type="match status" value="1"/>
</dbReference>
<dbReference type="Pfam" id="PF02557">
    <property type="entry name" value="VanY"/>
    <property type="match status" value="1"/>
</dbReference>
<dbReference type="RefSeq" id="WP_132023261.1">
    <property type="nucleotide sequence ID" value="NZ_CP016605.1"/>
</dbReference>
<protein>
    <submittedName>
        <fullName evidence="2">LAS superfamily LD-carboxypeptidase LdcB</fullName>
    </submittedName>
</protein>
<dbReference type="Gene3D" id="3.30.1380.10">
    <property type="match status" value="1"/>
</dbReference>
<dbReference type="PANTHER" id="PTHR34385">
    <property type="entry name" value="D-ALANYL-D-ALANINE CARBOXYPEPTIDASE"/>
    <property type="match status" value="1"/>
</dbReference>
<name>A0A4R2N033_9PAST</name>
<dbReference type="OrthoDB" id="9792074at2"/>
<evidence type="ECO:0000313" key="3">
    <source>
        <dbReference type="Proteomes" id="UP000294841"/>
    </source>
</evidence>
<feature type="domain" description="D-alanyl-D-alanine carboxypeptidase-like core" evidence="1">
    <location>
        <begin position="30"/>
        <end position="187"/>
    </location>
</feature>
<gene>
    <name evidence="2" type="ORF">EV697_10334</name>
</gene>
<dbReference type="InterPro" id="IPR052179">
    <property type="entry name" value="DD-CPase-like"/>
</dbReference>
<reference evidence="2 3" key="1">
    <citation type="submission" date="2019-03" db="EMBL/GenBank/DDBJ databases">
        <title>Genomic Encyclopedia of Type Strains, Phase IV (KMG-IV): sequencing the most valuable type-strain genomes for metagenomic binning, comparative biology and taxonomic classification.</title>
        <authorList>
            <person name="Goeker M."/>
        </authorList>
    </citation>
    <scope>NUCLEOTIDE SEQUENCE [LARGE SCALE GENOMIC DNA]</scope>
    <source>
        <strain evidence="2 3">DSM 28231</strain>
    </source>
</reference>
<keyword evidence="2" id="KW-0645">Protease</keyword>
<evidence type="ECO:0000313" key="2">
    <source>
        <dbReference type="EMBL" id="TCP12731.1"/>
    </source>
</evidence>
<keyword evidence="3" id="KW-1185">Reference proteome</keyword>
<dbReference type="EMBL" id="SLXI01000003">
    <property type="protein sequence ID" value="TCP12731.1"/>
    <property type="molecule type" value="Genomic_DNA"/>
</dbReference>
<dbReference type="Proteomes" id="UP000294841">
    <property type="component" value="Unassembled WGS sequence"/>
</dbReference>
<comment type="caution">
    <text evidence="2">The sequence shown here is derived from an EMBL/GenBank/DDBJ whole genome shotgun (WGS) entry which is preliminary data.</text>
</comment>
<dbReference type="InterPro" id="IPR003709">
    <property type="entry name" value="VanY-like_core_dom"/>
</dbReference>
<organism evidence="2 3">
    <name type="scientific">Bisgaardia hudsonensis</name>
    <dbReference type="NCBI Taxonomy" id="109472"/>
    <lineage>
        <taxon>Bacteria</taxon>
        <taxon>Pseudomonadati</taxon>
        <taxon>Pseudomonadota</taxon>
        <taxon>Gammaproteobacteria</taxon>
        <taxon>Pasteurellales</taxon>
        <taxon>Pasteurellaceae</taxon>
        <taxon>Bisgaardia</taxon>
    </lineage>
</organism>
<dbReference type="InterPro" id="IPR009045">
    <property type="entry name" value="Zn_M74/Hedgehog-like"/>
</dbReference>
<dbReference type="CDD" id="cd14847">
    <property type="entry name" value="DD-carboxypeptidase_like"/>
    <property type="match status" value="1"/>
</dbReference>
<dbReference type="AlphaFoldDB" id="A0A4R2N033"/>
<dbReference type="PANTHER" id="PTHR34385:SF1">
    <property type="entry name" value="PEPTIDOGLYCAN L-ALANYL-D-GLUTAMATE ENDOPEPTIDASE CWLK"/>
    <property type="match status" value="1"/>
</dbReference>
<keyword evidence="2" id="KW-0378">Hydrolase</keyword>
<keyword evidence="2" id="KW-0121">Carboxypeptidase</keyword>
<dbReference type="GO" id="GO:0004180">
    <property type="term" value="F:carboxypeptidase activity"/>
    <property type="evidence" value="ECO:0007669"/>
    <property type="project" value="UniProtKB-KW"/>
</dbReference>
<sequence length="229" mass="27023">MVNLLPSIVVLTGKSREHLVNLPCPFSQNHFLHKQALSAFQSLQKSAVRNGFNLQPASTFRDFQRQQLIWNEKFLGKRKVHDDQGKNIDLSQFSTWKKCQLILRWSALPGASRHHWGTEIDIFDPDLIPKEQSLQLEPWEYEKGGYFFELSEWLQENLNHFDFCLPFLSLPESIKIGKEPWHISYLPIAQQFKQYFNITVLQEAWENEEIYGKEILIEKLPEIFEQHLV</sequence>
<accession>A0A4R2N033</accession>